<sequence length="30" mass="3477">MNTDGTRKPHTRLALSVRIARDNHGRWIFG</sequence>
<keyword evidence="2" id="KW-1185">Reference proteome</keyword>
<dbReference type="AlphaFoldDB" id="A0A7J8SLW3"/>
<evidence type="ECO:0000313" key="2">
    <source>
        <dbReference type="Proteomes" id="UP000593561"/>
    </source>
</evidence>
<gene>
    <name evidence="1" type="ORF">Godav_004614</name>
</gene>
<dbReference type="EMBL" id="JABFAC010000010">
    <property type="protein sequence ID" value="MBA0627061.1"/>
    <property type="molecule type" value="Genomic_DNA"/>
</dbReference>
<evidence type="ECO:0000313" key="1">
    <source>
        <dbReference type="EMBL" id="MBA0627061.1"/>
    </source>
</evidence>
<reference evidence="1 2" key="1">
    <citation type="journal article" date="2019" name="Genome Biol. Evol.">
        <title>Insights into the evolution of the New World diploid cottons (Gossypium, subgenus Houzingenia) based on genome sequencing.</title>
        <authorList>
            <person name="Grover C.E."/>
            <person name="Arick M.A. 2nd"/>
            <person name="Thrash A."/>
            <person name="Conover J.L."/>
            <person name="Sanders W.S."/>
            <person name="Peterson D.G."/>
            <person name="Frelichowski J.E."/>
            <person name="Scheffler J.A."/>
            <person name="Scheffler B.E."/>
            <person name="Wendel J.F."/>
        </authorList>
    </citation>
    <scope>NUCLEOTIDE SEQUENCE [LARGE SCALE GENOMIC DNA]</scope>
    <source>
        <strain evidence="1">27</strain>
        <tissue evidence="1">Leaf</tissue>
    </source>
</reference>
<organism evidence="1 2">
    <name type="scientific">Gossypium davidsonii</name>
    <name type="common">Davidson's cotton</name>
    <name type="synonym">Gossypium klotzschianum subsp. davidsonii</name>
    <dbReference type="NCBI Taxonomy" id="34287"/>
    <lineage>
        <taxon>Eukaryota</taxon>
        <taxon>Viridiplantae</taxon>
        <taxon>Streptophyta</taxon>
        <taxon>Embryophyta</taxon>
        <taxon>Tracheophyta</taxon>
        <taxon>Spermatophyta</taxon>
        <taxon>Magnoliopsida</taxon>
        <taxon>eudicotyledons</taxon>
        <taxon>Gunneridae</taxon>
        <taxon>Pentapetalae</taxon>
        <taxon>rosids</taxon>
        <taxon>malvids</taxon>
        <taxon>Malvales</taxon>
        <taxon>Malvaceae</taxon>
        <taxon>Malvoideae</taxon>
        <taxon>Gossypium</taxon>
    </lineage>
</organism>
<protein>
    <submittedName>
        <fullName evidence="1">Uncharacterized protein</fullName>
    </submittedName>
</protein>
<comment type="caution">
    <text evidence="1">The sequence shown here is derived from an EMBL/GenBank/DDBJ whole genome shotgun (WGS) entry which is preliminary data.</text>
</comment>
<accession>A0A7J8SLW3</accession>
<proteinExistence type="predicted"/>
<dbReference type="Proteomes" id="UP000593561">
    <property type="component" value="Unassembled WGS sequence"/>
</dbReference>
<name>A0A7J8SLW3_GOSDV</name>